<dbReference type="SUPFAM" id="SSF51905">
    <property type="entry name" value="FAD/NAD(P)-binding domain"/>
    <property type="match status" value="1"/>
</dbReference>
<evidence type="ECO:0000256" key="6">
    <source>
        <dbReference type="RuleBase" id="RU362067"/>
    </source>
</evidence>
<feature type="binding site" evidence="5">
    <location>
        <position position="19"/>
    </location>
    <ligand>
        <name>FAD</name>
        <dbReference type="ChEBI" id="CHEBI:57692"/>
    </ligand>
</feature>
<feature type="binding site" evidence="5">
    <location>
        <begin position="38"/>
        <end position="39"/>
    </location>
    <ligand>
        <name>FAD</name>
        <dbReference type="ChEBI" id="CHEBI:57692"/>
    </ligand>
</feature>
<accession>A0A179FUL1</accession>
<protein>
    <recommendedName>
        <fullName evidence="6">Amine oxidase</fullName>
        <ecNumber evidence="6">1.4.3.-</ecNumber>
    </recommendedName>
</protein>
<feature type="binding site" evidence="5">
    <location>
        <position position="351"/>
    </location>
    <ligand>
        <name>substrate</name>
    </ligand>
</feature>
<dbReference type="KEGG" id="pchm:VFPPC_04894"/>
<keyword evidence="6" id="KW-0274">FAD</keyword>
<dbReference type="Gene3D" id="1.10.405.10">
    <property type="entry name" value="Guanine Nucleotide Dissociation Inhibitor, domain 1"/>
    <property type="match status" value="1"/>
</dbReference>
<name>A0A179FUL1_METCM</name>
<reference evidence="8 9" key="1">
    <citation type="journal article" date="2016" name="PLoS Pathog.">
        <title>Biosynthesis of antibiotic leucinostatins in bio-control fungus Purpureocillium lilacinum and their inhibition on phytophthora revealed by genome mining.</title>
        <authorList>
            <person name="Wang G."/>
            <person name="Liu Z."/>
            <person name="Lin R."/>
            <person name="Li E."/>
            <person name="Mao Z."/>
            <person name="Ling J."/>
            <person name="Yang Y."/>
            <person name="Yin W.B."/>
            <person name="Xie B."/>
        </authorList>
    </citation>
    <scope>NUCLEOTIDE SEQUENCE [LARGE SCALE GENOMIC DNA]</scope>
    <source>
        <strain evidence="8">170</strain>
    </source>
</reference>
<dbReference type="PRINTS" id="PR00757">
    <property type="entry name" value="AMINEOXDASEF"/>
</dbReference>
<dbReference type="Gene3D" id="3.90.660.10">
    <property type="match status" value="1"/>
</dbReference>
<sequence>MAATPRDQLDVIIIGAGLSGLRAAREIHAAGLTYVVLEAMDRVGGKTLSVRASPNGNGVVDLGAAWINDTNQSEIYSLAKEFQFDLVKQRDQGESVARNLEGQVDKIPHGMLAKMEPEQLEQVMQLLQALGELAEQNNLDNPNATPNAEALDLVSLHEFVANEFKDDGVSMLVNEMSKSLVGLESSESSALYFLDTIKRATGLANIISDGKNGGQYLRNRQGNQSFSIKMAADLIPGSVKLSAPVRSVSQSQDGCIVETKTGDKYTGKKVIVSLPSCLLPSIQFSPELPAPRQRLSQSTKLGYYAKTILVYAEPWWHHADLSGTYTSTGTAISFTRDSSVPEDNQYSLTCFHAGDTGRSWSGQSAEDRQATVLKEIQNAFEAATGARIPEPINVIEKEWVKDPWALGAPSAVMPPGVFTSDAGKTLCEPYGNVHFIGTETADVWRGYMDGAVRSGIRGAKEVIHTLGKSTQGRNLARGQL</sequence>
<feature type="binding site" evidence="5">
    <location>
        <position position="245"/>
    </location>
    <ligand>
        <name>FAD</name>
        <dbReference type="ChEBI" id="CHEBI:57692"/>
    </ligand>
</feature>
<comment type="similarity">
    <text evidence="2 6">Belongs to the flavin monoamine oxidase family.</text>
</comment>
<proteinExistence type="inferred from homology"/>
<dbReference type="Pfam" id="PF01593">
    <property type="entry name" value="Amino_oxidase"/>
    <property type="match status" value="1"/>
</dbReference>
<dbReference type="AlphaFoldDB" id="A0A179FUL1"/>
<evidence type="ECO:0000256" key="5">
    <source>
        <dbReference type="PIRSR" id="PIRSR601613-1"/>
    </source>
</evidence>
<evidence type="ECO:0000256" key="3">
    <source>
        <dbReference type="ARBA" id="ARBA00023002"/>
    </source>
</evidence>
<dbReference type="STRING" id="1380566.A0A179FUL1"/>
<keyword evidence="9" id="KW-1185">Reference proteome</keyword>
<evidence type="ECO:0000256" key="4">
    <source>
        <dbReference type="ARBA" id="ARBA00048448"/>
    </source>
</evidence>
<comment type="cofactor">
    <cofactor evidence="1 6">
        <name>FAD</name>
        <dbReference type="ChEBI" id="CHEBI:57692"/>
    </cofactor>
</comment>
<dbReference type="GeneID" id="28848157"/>
<keyword evidence="3 6" id="KW-0560">Oxidoreductase</keyword>
<dbReference type="PANTHER" id="PTHR43563">
    <property type="entry name" value="AMINE OXIDASE"/>
    <property type="match status" value="1"/>
</dbReference>
<dbReference type="Gene3D" id="3.50.50.60">
    <property type="entry name" value="FAD/NAD(P)-binding domain"/>
    <property type="match status" value="1"/>
</dbReference>
<dbReference type="OrthoDB" id="5046242at2759"/>
<dbReference type="SUPFAM" id="SSF54373">
    <property type="entry name" value="FAD-linked reductases, C-terminal domain"/>
    <property type="match status" value="1"/>
</dbReference>
<dbReference type="PANTHER" id="PTHR43563:SF14">
    <property type="entry name" value="AMINE OXIDASE"/>
    <property type="match status" value="1"/>
</dbReference>
<dbReference type="InterPro" id="IPR001613">
    <property type="entry name" value="Flavin_amine_oxidase"/>
</dbReference>
<dbReference type="Proteomes" id="UP000078397">
    <property type="component" value="Unassembled WGS sequence"/>
</dbReference>
<dbReference type="GO" id="GO:0097621">
    <property type="term" value="F:monoamine oxidase activity"/>
    <property type="evidence" value="ECO:0007669"/>
    <property type="project" value="UniProtKB-EC"/>
</dbReference>
<dbReference type="EC" id="1.4.3.-" evidence="6"/>
<dbReference type="EMBL" id="LSBJ02000003">
    <property type="protein sequence ID" value="OAQ68689.1"/>
    <property type="molecule type" value="Genomic_DNA"/>
</dbReference>
<evidence type="ECO:0000313" key="9">
    <source>
        <dbReference type="Proteomes" id="UP000078397"/>
    </source>
</evidence>
<feature type="domain" description="Amine oxidase" evidence="7">
    <location>
        <begin position="18"/>
        <end position="463"/>
    </location>
</feature>
<comment type="caution">
    <text evidence="8">The sequence shown here is derived from an EMBL/GenBank/DDBJ whole genome shotgun (WGS) entry which is preliminary data.</text>
</comment>
<organism evidence="8 9">
    <name type="scientific">Pochonia chlamydosporia 170</name>
    <dbReference type="NCBI Taxonomy" id="1380566"/>
    <lineage>
        <taxon>Eukaryota</taxon>
        <taxon>Fungi</taxon>
        <taxon>Dikarya</taxon>
        <taxon>Ascomycota</taxon>
        <taxon>Pezizomycotina</taxon>
        <taxon>Sordariomycetes</taxon>
        <taxon>Hypocreomycetidae</taxon>
        <taxon>Hypocreales</taxon>
        <taxon>Clavicipitaceae</taxon>
        <taxon>Pochonia</taxon>
    </lineage>
</organism>
<keyword evidence="6" id="KW-0285">Flavoprotein</keyword>
<comment type="catalytic activity">
    <reaction evidence="4">
        <text>a secondary aliphatic amine + O2 + H2O = a primary amine + an aldehyde + H2O2</text>
        <dbReference type="Rhea" id="RHEA:26414"/>
        <dbReference type="ChEBI" id="CHEBI:15377"/>
        <dbReference type="ChEBI" id="CHEBI:15379"/>
        <dbReference type="ChEBI" id="CHEBI:16240"/>
        <dbReference type="ChEBI" id="CHEBI:17478"/>
        <dbReference type="ChEBI" id="CHEBI:58855"/>
        <dbReference type="ChEBI" id="CHEBI:65296"/>
        <dbReference type="EC" id="1.4.3.4"/>
    </reaction>
</comment>
<evidence type="ECO:0000256" key="1">
    <source>
        <dbReference type="ARBA" id="ARBA00001974"/>
    </source>
</evidence>
<evidence type="ECO:0000259" key="7">
    <source>
        <dbReference type="Pfam" id="PF01593"/>
    </source>
</evidence>
<dbReference type="InterPro" id="IPR002937">
    <property type="entry name" value="Amino_oxidase"/>
</dbReference>
<evidence type="ECO:0000313" key="8">
    <source>
        <dbReference type="EMBL" id="OAQ68689.1"/>
    </source>
</evidence>
<dbReference type="RefSeq" id="XP_018145539.1">
    <property type="nucleotide sequence ID" value="XM_018284163.1"/>
</dbReference>
<feature type="binding site" evidence="5">
    <location>
        <position position="439"/>
    </location>
    <ligand>
        <name>FAD</name>
        <dbReference type="ChEBI" id="CHEBI:57692"/>
    </ligand>
</feature>
<gene>
    <name evidence="8" type="ORF">VFPPC_04894</name>
</gene>
<dbReference type="InterPro" id="IPR036188">
    <property type="entry name" value="FAD/NAD-bd_sf"/>
</dbReference>
<evidence type="ECO:0000256" key="2">
    <source>
        <dbReference type="ARBA" id="ARBA00005995"/>
    </source>
</evidence>
<dbReference type="InterPro" id="IPR050703">
    <property type="entry name" value="Flavin_MAO"/>
</dbReference>